<evidence type="ECO:0000256" key="2">
    <source>
        <dbReference type="ARBA" id="ARBA00008333"/>
    </source>
</evidence>
<dbReference type="RefSeq" id="WP_151706144.1">
    <property type="nucleotide sequence ID" value="NZ_BKZQ01000045.1"/>
</dbReference>
<evidence type="ECO:0000256" key="1">
    <source>
        <dbReference type="ARBA" id="ARBA00004141"/>
    </source>
</evidence>
<accession>A0A5J4JQL4</accession>
<reference evidence="7 8" key="1">
    <citation type="submission" date="2019-09" db="EMBL/GenBank/DDBJ databases">
        <title>Draft genome sequence of Bacillus sp. JC-7.</title>
        <authorList>
            <person name="Tanaka N."/>
            <person name="Shiwa Y."/>
            <person name="Fujita N."/>
            <person name="Tanasupawat S."/>
        </authorList>
    </citation>
    <scope>NUCLEOTIDE SEQUENCE [LARGE SCALE GENOMIC DNA]</scope>
    <source>
        <strain evidence="7 8">JC-7</strain>
    </source>
</reference>
<dbReference type="GO" id="GO:0015093">
    <property type="term" value="F:ferrous iron transmembrane transporter activity"/>
    <property type="evidence" value="ECO:0007669"/>
    <property type="project" value="TreeGrafter"/>
</dbReference>
<evidence type="ECO:0000256" key="5">
    <source>
        <dbReference type="ARBA" id="ARBA00023136"/>
    </source>
</evidence>
<evidence type="ECO:0000256" key="4">
    <source>
        <dbReference type="ARBA" id="ARBA00022989"/>
    </source>
</evidence>
<feature type="transmembrane region" description="Helical" evidence="6">
    <location>
        <begin position="37"/>
        <end position="58"/>
    </location>
</feature>
<keyword evidence="8" id="KW-1185">Reference proteome</keyword>
<name>A0A5J4JQL4_9BACI</name>
<dbReference type="EMBL" id="BKZQ01000045">
    <property type="protein sequence ID" value="GER71374.1"/>
    <property type="molecule type" value="Genomic_DNA"/>
</dbReference>
<feature type="transmembrane region" description="Helical" evidence="6">
    <location>
        <begin position="172"/>
        <end position="190"/>
    </location>
</feature>
<proteinExistence type="inferred from homology"/>
<feature type="transmembrane region" description="Helical" evidence="6">
    <location>
        <begin position="140"/>
        <end position="160"/>
    </location>
</feature>
<protein>
    <recommendedName>
        <fullName evidence="9">Iron permease</fullName>
    </recommendedName>
</protein>
<feature type="transmembrane region" description="Helical" evidence="6">
    <location>
        <begin position="111"/>
        <end position="134"/>
    </location>
</feature>
<comment type="similarity">
    <text evidence="2">Belongs to the oxidase-dependent Fe transporter (OFeT) (TC 9.A.10.1) family.</text>
</comment>
<keyword evidence="4 6" id="KW-1133">Transmembrane helix</keyword>
<feature type="transmembrane region" description="Helical" evidence="6">
    <location>
        <begin position="70"/>
        <end position="90"/>
    </location>
</feature>
<sequence>MIGSLFISFREGLEAALVIGIILTQLVRIRRKGMIKYVYIGVVLGFITSVAGGMISFTEAKAAEESSEDIFEGVMMLISAGLIAYFILWLHRNHDASSSVVKKVSQSTNAISLLVLSFLSVFREGMELVAFNLTKITENAYTVAIGSTIGIILAIFIAIVVFKTSIKLNLSLVFKTLGVFLILVGGGLFKEGLVKLLDGEELLGGIGMALFIVCSLLIFLRPAYQKRSKKKIA</sequence>
<keyword evidence="5 6" id="KW-0472">Membrane</keyword>
<dbReference type="PANTHER" id="PTHR31632:SF2">
    <property type="entry name" value="PLASMA MEMBRANE IRON PERMEASE"/>
    <property type="match status" value="1"/>
</dbReference>
<evidence type="ECO:0000313" key="7">
    <source>
        <dbReference type="EMBL" id="GER71374.1"/>
    </source>
</evidence>
<evidence type="ECO:0008006" key="9">
    <source>
        <dbReference type="Google" id="ProtNLM"/>
    </source>
</evidence>
<comment type="caution">
    <text evidence="7">The sequence shown here is derived from an EMBL/GenBank/DDBJ whole genome shotgun (WGS) entry which is preliminary data.</text>
</comment>
<dbReference type="GO" id="GO:0033573">
    <property type="term" value="C:high-affinity iron permease complex"/>
    <property type="evidence" value="ECO:0007669"/>
    <property type="project" value="InterPro"/>
</dbReference>
<gene>
    <name evidence="7" type="ORF">BpJC7_26770</name>
</gene>
<comment type="subcellular location">
    <subcellularLocation>
        <location evidence="1">Membrane</location>
        <topology evidence="1">Multi-pass membrane protein</topology>
    </subcellularLocation>
</comment>
<dbReference type="PANTHER" id="PTHR31632">
    <property type="entry name" value="IRON TRANSPORTER FTH1"/>
    <property type="match status" value="1"/>
</dbReference>
<evidence type="ECO:0000313" key="8">
    <source>
        <dbReference type="Proteomes" id="UP000391919"/>
    </source>
</evidence>
<dbReference type="AlphaFoldDB" id="A0A5J4JQL4"/>
<evidence type="ECO:0000256" key="6">
    <source>
        <dbReference type="SAM" id="Phobius"/>
    </source>
</evidence>
<dbReference type="InterPro" id="IPR004923">
    <property type="entry name" value="FTR1/Fip1/EfeU"/>
</dbReference>
<keyword evidence="3 6" id="KW-0812">Transmembrane</keyword>
<dbReference type="Pfam" id="PF03239">
    <property type="entry name" value="FTR1"/>
    <property type="match status" value="1"/>
</dbReference>
<feature type="transmembrane region" description="Helical" evidence="6">
    <location>
        <begin position="202"/>
        <end position="220"/>
    </location>
</feature>
<evidence type="ECO:0000256" key="3">
    <source>
        <dbReference type="ARBA" id="ARBA00022692"/>
    </source>
</evidence>
<organism evidence="7 8">
    <name type="scientific">Weizmannia acidilactici</name>
    <dbReference type="NCBI Taxonomy" id="2607726"/>
    <lineage>
        <taxon>Bacteria</taxon>
        <taxon>Bacillati</taxon>
        <taxon>Bacillota</taxon>
        <taxon>Bacilli</taxon>
        <taxon>Bacillales</taxon>
        <taxon>Bacillaceae</taxon>
        <taxon>Heyndrickxia</taxon>
    </lineage>
</organism>
<dbReference type="Proteomes" id="UP000391919">
    <property type="component" value="Unassembled WGS sequence"/>
</dbReference>